<keyword evidence="2" id="KW-1185">Reference proteome</keyword>
<sequence length="65" mass="7449">MAYFALFHNTNVDKLYSLAQSFTTTFLVLHDLNPFESLESTTLYVIGYALLTSNRFIVIVLQLDN</sequence>
<protein>
    <submittedName>
        <fullName evidence="1">Uncharacterized protein</fullName>
    </submittedName>
</protein>
<dbReference type="EMBL" id="JNBS01000316">
    <property type="protein sequence ID" value="OQS06714.1"/>
    <property type="molecule type" value="Genomic_DNA"/>
</dbReference>
<dbReference type="AlphaFoldDB" id="A0A1W0A8U6"/>
<evidence type="ECO:0000313" key="2">
    <source>
        <dbReference type="Proteomes" id="UP000243217"/>
    </source>
</evidence>
<evidence type="ECO:0000313" key="1">
    <source>
        <dbReference type="EMBL" id="OQS06714.1"/>
    </source>
</evidence>
<proteinExistence type="predicted"/>
<gene>
    <name evidence="1" type="ORF">THRCLA_01283</name>
</gene>
<reference evidence="1 2" key="1">
    <citation type="journal article" date="2014" name="Genome Biol. Evol.">
        <title>The secreted proteins of Achlya hypogyna and Thraustotheca clavata identify the ancestral oomycete secretome and reveal gene acquisitions by horizontal gene transfer.</title>
        <authorList>
            <person name="Misner I."/>
            <person name="Blouin N."/>
            <person name="Leonard G."/>
            <person name="Richards T.A."/>
            <person name="Lane C.E."/>
        </authorList>
    </citation>
    <scope>NUCLEOTIDE SEQUENCE [LARGE SCALE GENOMIC DNA]</scope>
    <source>
        <strain evidence="1 2">ATCC 34112</strain>
    </source>
</reference>
<name>A0A1W0A8U6_9STRA</name>
<comment type="caution">
    <text evidence="1">The sequence shown here is derived from an EMBL/GenBank/DDBJ whole genome shotgun (WGS) entry which is preliminary data.</text>
</comment>
<dbReference type="Proteomes" id="UP000243217">
    <property type="component" value="Unassembled WGS sequence"/>
</dbReference>
<organism evidence="1 2">
    <name type="scientific">Thraustotheca clavata</name>
    <dbReference type="NCBI Taxonomy" id="74557"/>
    <lineage>
        <taxon>Eukaryota</taxon>
        <taxon>Sar</taxon>
        <taxon>Stramenopiles</taxon>
        <taxon>Oomycota</taxon>
        <taxon>Saprolegniomycetes</taxon>
        <taxon>Saprolegniales</taxon>
        <taxon>Achlyaceae</taxon>
        <taxon>Thraustotheca</taxon>
    </lineage>
</organism>
<accession>A0A1W0A8U6</accession>